<protein>
    <submittedName>
        <fullName evidence="2">(northern house mosquito) hypothetical protein</fullName>
    </submittedName>
</protein>
<feature type="region of interest" description="Disordered" evidence="1">
    <location>
        <begin position="1"/>
        <end position="124"/>
    </location>
</feature>
<name>A0A8D8A9J5_CULPI</name>
<evidence type="ECO:0000256" key="1">
    <source>
        <dbReference type="SAM" id="MobiDB-lite"/>
    </source>
</evidence>
<dbReference type="AlphaFoldDB" id="A0A8D8A9J5"/>
<proteinExistence type="predicted"/>
<sequence length="124" mass="13206">MDSSSICSPMPSPQTNHRRHSRCHQLNYNPVPTRSQYPTAADRFPLPHRNPDGGDGDGAKTLPWPPPSDCDDDGPGPRPPPPTTTPGGMSNPERWTSGTAALGRHRRSAGEPAIRPIPTGSGAI</sequence>
<accession>A0A8D8A9J5</accession>
<evidence type="ECO:0000313" key="2">
    <source>
        <dbReference type="EMBL" id="CAG6452971.1"/>
    </source>
</evidence>
<feature type="compositionally biased region" description="Polar residues" evidence="1">
    <location>
        <begin position="24"/>
        <end position="38"/>
    </location>
</feature>
<dbReference type="EMBL" id="HBUE01021779">
    <property type="protein sequence ID" value="CAG6452971.1"/>
    <property type="molecule type" value="Transcribed_RNA"/>
</dbReference>
<reference evidence="2" key="1">
    <citation type="submission" date="2021-05" db="EMBL/GenBank/DDBJ databases">
        <authorList>
            <person name="Alioto T."/>
            <person name="Alioto T."/>
            <person name="Gomez Garrido J."/>
        </authorList>
    </citation>
    <scope>NUCLEOTIDE SEQUENCE</scope>
</reference>
<organism evidence="2">
    <name type="scientific">Culex pipiens</name>
    <name type="common">House mosquito</name>
    <dbReference type="NCBI Taxonomy" id="7175"/>
    <lineage>
        <taxon>Eukaryota</taxon>
        <taxon>Metazoa</taxon>
        <taxon>Ecdysozoa</taxon>
        <taxon>Arthropoda</taxon>
        <taxon>Hexapoda</taxon>
        <taxon>Insecta</taxon>
        <taxon>Pterygota</taxon>
        <taxon>Neoptera</taxon>
        <taxon>Endopterygota</taxon>
        <taxon>Diptera</taxon>
        <taxon>Nematocera</taxon>
        <taxon>Culicoidea</taxon>
        <taxon>Culicidae</taxon>
        <taxon>Culicinae</taxon>
        <taxon>Culicini</taxon>
        <taxon>Culex</taxon>
        <taxon>Culex</taxon>
    </lineage>
</organism>